<dbReference type="GO" id="GO:0008677">
    <property type="term" value="F:2-dehydropantoate 2-reductase activity"/>
    <property type="evidence" value="ECO:0007669"/>
    <property type="project" value="UniProtKB-EC"/>
</dbReference>
<dbReference type="UniPathway" id="UPA00028">
    <property type="reaction ID" value="UER00004"/>
</dbReference>
<dbReference type="AlphaFoldDB" id="A0A7M1AYL9"/>
<dbReference type="KEGG" id="ssei:FJR45_00895"/>
<evidence type="ECO:0000256" key="1">
    <source>
        <dbReference type="ARBA" id="ARBA00004994"/>
    </source>
</evidence>
<dbReference type="InterPro" id="IPR013752">
    <property type="entry name" value="KPA_reductase"/>
</dbReference>
<proteinExistence type="inferred from homology"/>
<protein>
    <recommendedName>
        <fullName evidence="4 9">2-dehydropantoate 2-reductase</fullName>
        <ecNumber evidence="3 9">1.1.1.169</ecNumber>
    </recommendedName>
    <alternativeName>
        <fullName evidence="7 9">Ketopantoate reductase</fullName>
    </alternativeName>
</protein>
<organism evidence="12 13">
    <name type="scientific">Sulfurimonas sediminis</name>
    <dbReference type="NCBI Taxonomy" id="2590020"/>
    <lineage>
        <taxon>Bacteria</taxon>
        <taxon>Pseudomonadati</taxon>
        <taxon>Campylobacterota</taxon>
        <taxon>Epsilonproteobacteria</taxon>
        <taxon>Campylobacterales</taxon>
        <taxon>Sulfurimonadaceae</taxon>
        <taxon>Sulfurimonas</taxon>
    </lineage>
</organism>
<keyword evidence="6 9" id="KW-0560">Oxidoreductase</keyword>
<reference evidence="12 13" key="1">
    <citation type="submission" date="2019-06" db="EMBL/GenBank/DDBJ databases">
        <title>Sulfurimonas gotlandica sp. nov., a chemoautotrophic and psychrotolerant epsilonproteobacterium isolated from a pelagic redoxcline, and an emended description of the genus Sulfurimonas.</title>
        <authorList>
            <person name="Wang S."/>
            <person name="Jiang L."/>
            <person name="Shao Z."/>
        </authorList>
    </citation>
    <scope>NUCLEOTIDE SEQUENCE [LARGE SCALE GENOMIC DNA]</scope>
    <source>
        <strain evidence="12 13">S2-6</strain>
    </source>
</reference>
<dbReference type="InterPro" id="IPR003710">
    <property type="entry name" value="ApbA"/>
</dbReference>
<dbReference type="GO" id="GO:0005737">
    <property type="term" value="C:cytoplasm"/>
    <property type="evidence" value="ECO:0007669"/>
    <property type="project" value="TreeGrafter"/>
</dbReference>
<evidence type="ECO:0000256" key="9">
    <source>
        <dbReference type="RuleBase" id="RU362068"/>
    </source>
</evidence>
<comment type="catalytic activity">
    <reaction evidence="8 9">
        <text>(R)-pantoate + NADP(+) = 2-dehydropantoate + NADPH + H(+)</text>
        <dbReference type="Rhea" id="RHEA:16233"/>
        <dbReference type="ChEBI" id="CHEBI:11561"/>
        <dbReference type="ChEBI" id="CHEBI:15378"/>
        <dbReference type="ChEBI" id="CHEBI:15980"/>
        <dbReference type="ChEBI" id="CHEBI:57783"/>
        <dbReference type="ChEBI" id="CHEBI:58349"/>
        <dbReference type="EC" id="1.1.1.169"/>
    </reaction>
</comment>
<dbReference type="Gene3D" id="1.10.1040.10">
    <property type="entry name" value="N-(1-d-carboxylethyl)-l-norvaline Dehydrogenase, domain 2"/>
    <property type="match status" value="1"/>
</dbReference>
<evidence type="ECO:0000256" key="2">
    <source>
        <dbReference type="ARBA" id="ARBA00007870"/>
    </source>
</evidence>
<evidence type="ECO:0000259" key="10">
    <source>
        <dbReference type="Pfam" id="PF02558"/>
    </source>
</evidence>
<dbReference type="Proteomes" id="UP000593719">
    <property type="component" value="Chromosome"/>
</dbReference>
<dbReference type="SUPFAM" id="SSF51735">
    <property type="entry name" value="NAD(P)-binding Rossmann-fold domains"/>
    <property type="match status" value="1"/>
</dbReference>
<dbReference type="Gene3D" id="3.40.50.720">
    <property type="entry name" value="NAD(P)-binding Rossmann-like Domain"/>
    <property type="match status" value="1"/>
</dbReference>
<dbReference type="InterPro" id="IPR051402">
    <property type="entry name" value="KPR-Related"/>
</dbReference>
<evidence type="ECO:0000313" key="13">
    <source>
        <dbReference type="Proteomes" id="UP000593719"/>
    </source>
</evidence>
<evidence type="ECO:0000259" key="11">
    <source>
        <dbReference type="Pfam" id="PF08546"/>
    </source>
</evidence>
<dbReference type="InterPro" id="IPR013328">
    <property type="entry name" value="6PGD_dom2"/>
</dbReference>
<dbReference type="EMBL" id="CP041235">
    <property type="protein sequence ID" value="QOP42587.1"/>
    <property type="molecule type" value="Genomic_DNA"/>
</dbReference>
<dbReference type="SUPFAM" id="SSF48179">
    <property type="entry name" value="6-phosphogluconate dehydrogenase C-terminal domain-like"/>
    <property type="match status" value="1"/>
</dbReference>
<evidence type="ECO:0000256" key="4">
    <source>
        <dbReference type="ARBA" id="ARBA00019465"/>
    </source>
</evidence>
<feature type="domain" description="Ketopantoate reductase N-terminal" evidence="10">
    <location>
        <begin position="3"/>
        <end position="140"/>
    </location>
</feature>
<comment type="function">
    <text evidence="9">Catalyzes the NADPH-dependent reduction of ketopantoate into pantoic acid.</text>
</comment>
<feature type="domain" description="Ketopantoate reductase C-terminal" evidence="11">
    <location>
        <begin position="173"/>
        <end position="270"/>
    </location>
</feature>
<dbReference type="NCBIfam" id="TIGR00745">
    <property type="entry name" value="apbA_panE"/>
    <property type="match status" value="1"/>
</dbReference>
<evidence type="ECO:0000256" key="7">
    <source>
        <dbReference type="ARBA" id="ARBA00032024"/>
    </source>
</evidence>
<dbReference type="Pfam" id="PF02558">
    <property type="entry name" value="ApbA"/>
    <property type="match status" value="1"/>
</dbReference>
<evidence type="ECO:0000256" key="5">
    <source>
        <dbReference type="ARBA" id="ARBA00022857"/>
    </source>
</evidence>
<name>A0A7M1AYL9_9BACT</name>
<dbReference type="GO" id="GO:0015940">
    <property type="term" value="P:pantothenate biosynthetic process"/>
    <property type="evidence" value="ECO:0007669"/>
    <property type="project" value="UniProtKB-UniPathway"/>
</dbReference>
<keyword evidence="13" id="KW-1185">Reference proteome</keyword>
<keyword evidence="5 9" id="KW-0521">NADP</keyword>
<comment type="pathway">
    <text evidence="1 9">Cofactor biosynthesis; (R)-pantothenate biosynthesis; (R)-pantoate from 3-methyl-2-oxobutanoate: step 2/2.</text>
</comment>
<gene>
    <name evidence="12" type="ORF">FJR45_00895</name>
</gene>
<comment type="similarity">
    <text evidence="2 9">Belongs to the ketopantoate reductase family.</text>
</comment>
<dbReference type="InterPro" id="IPR013332">
    <property type="entry name" value="KPR_N"/>
</dbReference>
<evidence type="ECO:0000256" key="6">
    <source>
        <dbReference type="ARBA" id="ARBA00023002"/>
    </source>
</evidence>
<accession>A0A7M1AYL9</accession>
<dbReference type="Pfam" id="PF08546">
    <property type="entry name" value="ApbA_C"/>
    <property type="match status" value="1"/>
</dbReference>
<dbReference type="RefSeq" id="WP_193150946.1">
    <property type="nucleotide sequence ID" value="NZ_CP041235.1"/>
</dbReference>
<dbReference type="InterPro" id="IPR008927">
    <property type="entry name" value="6-PGluconate_DH-like_C_sf"/>
</dbReference>
<evidence type="ECO:0000313" key="12">
    <source>
        <dbReference type="EMBL" id="QOP42587.1"/>
    </source>
</evidence>
<sequence length="288" mass="32022">MKIAVVGLGGVGGYLAASFAKSGLDVVGFARGEHLNAIQKSGITIKEDDKEWHTSLHVMALEEAEGYFDVVFFCVKSYDLAVTCKAFAKHTDEKSIILSFANGVNNGDILRQCCDARVLDACVYILAHREAPGIIRKKGKVFAALFGGEDASTVQSVADIFQKVGLRYKTPQNIKEALYKKYIFISAFATLTSYYNETIGAIYEKHYEEAKKLLTEIAEFAKEKEGIDLFDEVQKSLDTAAKVPYDSSTSMALDFKNAHKTELESLSGYVQKPFMQKLYNELKKRVKE</sequence>
<dbReference type="PANTHER" id="PTHR21708:SF26">
    <property type="entry name" value="2-DEHYDROPANTOATE 2-REDUCTASE"/>
    <property type="match status" value="1"/>
</dbReference>
<dbReference type="InterPro" id="IPR036291">
    <property type="entry name" value="NAD(P)-bd_dom_sf"/>
</dbReference>
<dbReference type="PANTHER" id="PTHR21708">
    <property type="entry name" value="PROBABLE 2-DEHYDROPANTOATE 2-REDUCTASE"/>
    <property type="match status" value="1"/>
</dbReference>
<dbReference type="EC" id="1.1.1.169" evidence="3 9"/>
<keyword evidence="9" id="KW-0566">Pantothenate biosynthesis</keyword>
<evidence type="ECO:0000256" key="3">
    <source>
        <dbReference type="ARBA" id="ARBA00013014"/>
    </source>
</evidence>
<evidence type="ECO:0000256" key="8">
    <source>
        <dbReference type="ARBA" id="ARBA00048793"/>
    </source>
</evidence>